<gene>
    <name evidence="1" type="ORF">HLVA_03620</name>
</gene>
<evidence type="ECO:0000313" key="2">
    <source>
        <dbReference type="Proteomes" id="UP001321582"/>
    </source>
</evidence>
<dbReference type="Gene3D" id="2.60.40.1120">
    <property type="entry name" value="Carboxypeptidase-like, regulatory domain"/>
    <property type="match status" value="3"/>
</dbReference>
<evidence type="ECO:0008006" key="3">
    <source>
        <dbReference type="Google" id="ProtNLM"/>
    </source>
</evidence>
<evidence type="ECO:0000313" key="1">
    <source>
        <dbReference type="EMBL" id="BDU49793.1"/>
    </source>
</evidence>
<protein>
    <recommendedName>
        <fullName evidence="3">Carboxypeptidase regulatory-like domain-containing protein</fullName>
    </recommendedName>
</protein>
<name>A0AAU9DCC1_9FUSO</name>
<dbReference type="AlphaFoldDB" id="A0AAU9DCC1"/>
<organism evidence="1 2">
    <name type="scientific">Haliovirga abyssi</name>
    <dbReference type="NCBI Taxonomy" id="2996794"/>
    <lineage>
        <taxon>Bacteria</taxon>
        <taxon>Fusobacteriati</taxon>
        <taxon>Fusobacteriota</taxon>
        <taxon>Fusobacteriia</taxon>
        <taxon>Fusobacteriales</taxon>
        <taxon>Haliovirgaceae</taxon>
        <taxon>Haliovirga</taxon>
    </lineage>
</organism>
<dbReference type="Pfam" id="PF13620">
    <property type="entry name" value="CarboxypepD_reg"/>
    <property type="match status" value="2"/>
</dbReference>
<dbReference type="InterPro" id="IPR008969">
    <property type="entry name" value="CarboxyPept-like_regulatory"/>
</dbReference>
<proteinExistence type="predicted"/>
<reference evidence="1 2" key="1">
    <citation type="submission" date="2022-11" db="EMBL/GenBank/DDBJ databases">
        <title>Haliovirga abyssi gen. nov., sp. nov., a mesophilic fermentative bacterium isolated from the Iheya North hydrothermal field and the proposal of Haliovirgaceae fam. nov.</title>
        <authorList>
            <person name="Miyazaki U."/>
            <person name="Tame A."/>
            <person name="Miyazaki J."/>
            <person name="Takai K."/>
            <person name="Sawayama S."/>
            <person name="Kitajima M."/>
            <person name="Okamoto A."/>
            <person name="Nakagawa S."/>
        </authorList>
    </citation>
    <scope>NUCLEOTIDE SEQUENCE [LARGE SCALE GENOMIC DNA]</scope>
    <source>
        <strain evidence="1 2">IC12</strain>
    </source>
</reference>
<keyword evidence="2" id="KW-1185">Reference proteome</keyword>
<dbReference type="EMBL" id="AP027059">
    <property type="protein sequence ID" value="BDU49793.1"/>
    <property type="molecule type" value="Genomic_DNA"/>
</dbReference>
<accession>A0AAU9DCC1</accession>
<dbReference type="SUPFAM" id="SSF49464">
    <property type="entry name" value="Carboxypeptidase regulatory domain-like"/>
    <property type="match status" value="2"/>
</dbReference>
<dbReference type="KEGG" id="haby:HLVA_03620"/>
<dbReference type="RefSeq" id="WP_307904737.1">
    <property type="nucleotide sequence ID" value="NZ_AP027059.1"/>
</dbReference>
<dbReference type="SUPFAM" id="SSF49478">
    <property type="entry name" value="Cna protein B-type domain"/>
    <property type="match status" value="1"/>
</dbReference>
<dbReference type="Proteomes" id="UP001321582">
    <property type="component" value="Chromosome"/>
</dbReference>
<sequence>MKNNFLFRIYFYKFKKKFIKITLLTFFATLFFILSSFSFADDFTQVSFSVLSKETKLPVENVSISIGDLKLSTNKSGIATSLLFPATYEITFFKNNYISFKKNIEITTTKNQFVFYIESNFIPIRVQIIDDFNNDFLKTSIKVINLTDNTFSFFTTNKKGILNIKIKKNKKYKFNIKEKNYKEFNYNLTPKNLLSSDFLFKLSRLKGNLNISTSLDNYKIKITSLENKSYIKEFETKNKIFNINLPYGKYNVELNSDNYKSATKFFDFYSNEKTINLKFIPNFKFFNFITIFNQKSNILITANSSLDKLEIANNSTIKLFNLKNELINSFKIEDKFYKIKLNYGIYNIEVSNNIGKNVTFKKIELSENSDSNIFLSLQKLEATITGTIKDKNNLIGGAVISFINNENKFSTTSDIDGTFTIKVPAIKYNITIFKSGYRISKNQNLTINYLESNKKYKLNFSIEEIPSIIKGVITHLNGEPIDKAKITLRNNSEEKYFFTNKKGEYSAEINSGLIFIKVEKDGFKSKGTVKNVNKYSTLSGLDFKLEQIYSSIKGTLTNGINPLENIKITLINLDNNSKTTTLSSQNGSFQFDSVPILNTYTIEIDNKNYTKYINKKFSINNNEVKIFNILLKDNKVKIILELKNSDENPLSNTKLKINNKEYTSDINGIVEYSTINNFKDLSLKIQINKYKFDKNILIKKEEFTNLILKKSIIIGENLNKEKININSTTNSAIK</sequence>